<proteinExistence type="predicted"/>
<evidence type="ECO:0000313" key="4">
    <source>
        <dbReference type="EnsemblPlants" id="PNT74505"/>
    </source>
</evidence>
<reference evidence="4" key="3">
    <citation type="submission" date="2018-08" db="UniProtKB">
        <authorList>
            <consortium name="EnsemblPlants"/>
        </authorList>
    </citation>
    <scope>IDENTIFICATION</scope>
    <source>
        <strain evidence="4">cv. Bd21</strain>
    </source>
</reference>
<dbReference type="EMBL" id="CM000880">
    <property type="protein sequence ID" value="PNT74505.1"/>
    <property type="molecule type" value="Genomic_DNA"/>
</dbReference>
<name>A0A2K2DJQ6_BRADI</name>
<reference evidence="3" key="2">
    <citation type="submission" date="2017-06" db="EMBL/GenBank/DDBJ databases">
        <title>WGS assembly of Brachypodium distachyon.</title>
        <authorList>
            <consortium name="The International Brachypodium Initiative"/>
            <person name="Lucas S."/>
            <person name="Harmon-Smith M."/>
            <person name="Lail K."/>
            <person name="Tice H."/>
            <person name="Grimwood J."/>
            <person name="Bruce D."/>
            <person name="Barry K."/>
            <person name="Shu S."/>
            <person name="Lindquist E."/>
            <person name="Wang M."/>
            <person name="Pitluck S."/>
            <person name="Vogel J.P."/>
            <person name="Garvin D.F."/>
            <person name="Mockler T.C."/>
            <person name="Schmutz J."/>
            <person name="Rokhsar D."/>
            <person name="Bevan M.W."/>
        </authorList>
    </citation>
    <scope>NUCLEOTIDE SEQUENCE</scope>
    <source>
        <strain evidence="3">Bd21</strain>
    </source>
</reference>
<evidence type="ECO:0000256" key="2">
    <source>
        <dbReference type="SAM" id="SignalP"/>
    </source>
</evidence>
<dbReference type="AlphaFoldDB" id="A0A2K2DJQ6"/>
<evidence type="ECO:0000256" key="1">
    <source>
        <dbReference type="SAM" id="MobiDB-lite"/>
    </source>
</evidence>
<gene>
    <name evidence="3" type="ORF">BRADI_1g15983v3</name>
</gene>
<feature type="compositionally biased region" description="Polar residues" evidence="1">
    <location>
        <begin position="249"/>
        <end position="260"/>
    </location>
</feature>
<feature type="chain" id="PRO_5036043400" description="Secreted protein" evidence="2">
    <location>
        <begin position="18"/>
        <end position="291"/>
    </location>
</feature>
<protein>
    <recommendedName>
        <fullName evidence="6">Secreted protein</fullName>
    </recommendedName>
</protein>
<evidence type="ECO:0008006" key="6">
    <source>
        <dbReference type="Google" id="ProtNLM"/>
    </source>
</evidence>
<feature type="region of interest" description="Disordered" evidence="1">
    <location>
        <begin position="219"/>
        <end position="267"/>
    </location>
</feature>
<accession>A0A2K2DJQ6</accession>
<reference evidence="3 4" key="1">
    <citation type="journal article" date="2010" name="Nature">
        <title>Genome sequencing and analysis of the model grass Brachypodium distachyon.</title>
        <authorList>
            <consortium name="International Brachypodium Initiative"/>
        </authorList>
    </citation>
    <scope>NUCLEOTIDE SEQUENCE [LARGE SCALE GENOMIC DNA]</scope>
    <source>
        <strain evidence="3 4">Bd21</strain>
    </source>
</reference>
<evidence type="ECO:0000313" key="3">
    <source>
        <dbReference type="EMBL" id="PNT74505.1"/>
    </source>
</evidence>
<dbReference type="InParanoid" id="A0A2K2DJQ6"/>
<feature type="compositionally biased region" description="Basic and acidic residues" evidence="1">
    <location>
        <begin position="237"/>
        <end position="248"/>
    </location>
</feature>
<dbReference type="Gramene" id="PNT74505">
    <property type="protein sequence ID" value="PNT74505"/>
    <property type="gene ID" value="BRADI_1g15983v3"/>
</dbReference>
<dbReference type="Proteomes" id="UP000008810">
    <property type="component" value="Chromosome 1"/>
</dbReference>
<evidence type="ECO:0000313" key="5">
    <source>
        <dbReference type="Proteomes" id="UP000008810"/>
    </source>
</evidence>
<feature type="compositionally biased region" description="Low complexity" evidence="1">
    <location>
        <begin position="219"/>
        <end position="236"/>
    </location>
</feature>
<organism evidence="3">
    <name type="scientific">Brachypodium distachyon</name>
    <name type="common">Purple false brome</name>
    <name type="synonym">Trachynia distachya</name>
    <dbReference type="NCBI Taxonomy" id="15368"/>
    <lineage>
        <taxon>Eukaryota</taxon>
        <taxon>Viridiplantae</taxon>
        <taxon>Streptophyta</taxon>
        <taxon>Embryophyta</taxon>
        <taxon>Tracheophyta</taxon>
        <taxon>Spermatophyta</taxon>
        <taxon>Magnoliopsida</taxon>
        <taxon>Liliopsida</taxon>
        <taxon>Poales</taxon>
        <taxon>Poaceae</taxon>
        <taxon>BOP clade</taxon>
        <taxon>Pooideae</taxon>
        <taxon>Stipodae</taxon>
        <taxon>Brachypodieae</taxon>
        <taxon>Brachypodium</taxon>
    </lineage>
</organism>
<keyword evidence="5" id="KW-1185">Reference proteome</keyword>
<keyword evidence="2" id="KW-0732">Signal</keyword>
<sequence length="291" mass="29356">MSLRSILCHAIAAAAAARSFLGLLPPQAWLRLTCQRSAEELGKTAAQNSHGYSLPRSGWLVTWTFRPRDVLNVFRQTPHSCRGGCCLPRELEEEPTASVSCCSGAWISAARACSSSVTTSCSAGSTLFGPTATAGDGGTCCLGVRLGVVVVTMSAGANTGEGDCTVRITSSRPTLARAAATTGVEGGLGATTSTEAAGAWLATAAAGAAWWATSGAAGAGGSATSSARNARGGSSRTPRDSIKRETARHSSSGLSPQPGETTAGRAGCSVSGIVGMRRALRAMGSLMLSQS</sequence>
<dbReference type="EnsemblPlants" id="PNT74505">
    <property type="protein sequence ID" value="PNT74505"/>
    <property type="gene ID" value="BRADI_1g15983v3"/>
</dbReference>
<feature type="signal peptide" evidence="2">
    <location>
        <begin position="1"/>
        <end position="17"/>
    </location>
</feature>